<evidence type="ECO:0000313" key="3">
    <source>
        <dbReference type="EMBL" id="PLW58808.1"/>
    </source>
</evidence>
<feature type="signal peptide" evidence="2">
    <location>
        <begin position="1"/>
        <end position="21"/>
    </location>
</feature>
<dbReference type="EMBL" id="PGCJ01000001">
    <property type="protein sequence ID" value="PLW58808.1"/>
    <property type="molecule type" value="Genomic_DNA"/>
</dbReference>
<organism evidence="3 4">
    <name type="scientific">Puccinia coronata f. sp. avenae</name>
    <dbReference type="NCBI Taxonomy" id="200324"/>
    <lineage>
        <taxon>Eukaryota</taxon>
        <taxon>Fungi</taxon>
        <taxon>Dikarya</taxon>
        <taxon>Basidiomycota</taxon>
        <taxon>Pucciniomycotina</taxon>
        <taxon>Pucciniomycetes</taxon>
        <taxon>Pucciniales</taxon>
        <taxon>Pucciniaceae</taxon>
        <taxon>Puccinia</taxon>
    </lineage>
</organism>
<reference evidence="3 4" key="1">
    <citation type="submission" date="2017-11" db="EMBL/GenBank/DDBJ databases">
        <title>De novo assembly and phasing of dikaryotic genomes from two isolates of Puccinia coronata f. sp. avenae, the causal agent of oat crown rust.</title>
        <authorList>
            <person name="Miller M.E."/>
            <person name="Zhang Y."/>
            <person name="Omidvar V."/>
            <person name="Sperschneider J."/>
            <person name="Schwessinger B."/>
            <person name="Raley C."/>
            <person name="Palmer J.M."/>
            <person name="Garnica D."/>
            <person name="Upadhyaya N."/>
            <person name="Rathjen J."/>
            <person name="Taylor J.M."/>
            <person name="Park R.F."/>
            <person name="Dodds P.N."/>
            <person name="Hirsch C.D."/>
            <person name="Kianian S.F."/>
            <person name="Figueroa M."/>
        </authorList>
    </citation>
    <scope>NUCLEOTIDE SEQUENCE [LARGE SCALE GENOMIC DNA]</scope>
    <source>
        <strain evidence="3">12NC29</strain>
    </source>
</reference>
<comment type="caution">
    <text evidence="3">The sequence shown here is derived from an EMBL/GenBank/DDBJ whole genome shotgun (WGS) entry which is preliminary data.</text>
</comment>
<dbReference type="Proteomes" id="UP000235388">
    <property type="component" value="Unassembled WGS sequence"/>
</dbReference>
<gene>
    <name evidence="3" type="ORF">PCANC_00232</name>
</gene>
<name>A0A2N5W9C0_9BASI</name>
<feature type="region of interest" description="Disordered" evidence="1">
    <location>
        <begin position="166"/>
        <end position="207"/>
    </location>
</feature>
<dbReference type="OrthoDB" id="2501724at2759"/>
<sequence length="207" mass="22384">MCILGVNILMLLLGTVLSTQALNFQRKLVARSTDDNKQLLRGEVTITQVSVSCTEATESIKASCDSNDTVQLKESVTSVQVSVTQLKTIVESFDGSSATTHKTTVVGIFSSYFTMINTISETPNGKRVCQQQLSQINESFLSISSVYSTMGIDLQKEFQGSPEYNTKAFDQLGLPPPFAENSAAAANAEEESTSDGKETSEKADQDE</sequence>
<feature type="chain" id="PRO_5014665934" description="Pectinesterase inhibitor domain-containing protein" evidence="2">
    <location>
        <begin position="22"/>
        <end position="207"/>
    </location>
</feature>
<evidence type="ECO:0000313" key="4">
    <source>
        <dbReference type="Proteomes" id="UP000235388"/>
    </source>
</evidence>
<protein>
    <recommendedName>
        <fullName evidence="5">Pectinesterase inhibitor domain-containing protein</fullName>
    </recommendedName>
</protein>
<keyword evidence="4" id="KW-1185">Reference proteome</keyword>
<evidence type="ECO:0000256" key="2">
    <source>
        <dbReference type="SAM" id="SignalP"/>
    </source>
</evidence>
<evidence type="ECO:0008006" key="5">
    <source>
        <dbReference type="Google" id="ProtNLM"/>
    </source>
</evidence>
<keyword evidence="2" id="KW-0732">Signal</keyword>
<accession>A0A2N5W9C0</accession>
<feature type="compositionally biased region" description="Basic and acidic residues" evidence="1">
    <location>
        <begin position="194"/>
        <end position="207"/>
    </location>
</feature>
<dbReference type="AlphaFoldDB" id="A0A2N5W9C0"/>
<evidence type="ECO:0000256" key="1">
    <source>
        <dbReference type="SAM" id="MobiDB-lite"/>
    </source>
</evidence>
<proteinExistence type="predicted"/>